<evidence type="ECO:0000256" key="2">
    <source>
        <dbReference type="SAM" id="Phobius"/>
    </source>
</evidence>
<comment type="caution">
    <text evidence="3">The sequence shown here is derived from an EMBL/GenBank/DDBJ whole genome shotgun (WGS) entry which is preliminary data.</text>
</comment>
<reference evidence="4" key="1">
    <citation type="journal article" date="2015" name="PLoS Genet.">
        <title>The dynamic genome and transcriptome of the human fungal pathogen Blastomyces and close relative Emmonsia.</title>
        <authorList>
            <person name="Munoz J.F."/>
            <person name="Gauthier G.M."/>
            <person name="Desjardins C.A."/>
            <person name="Gallo J.E."/>
            <person name="Holder J."/>
            <person name="Sullivan T.D."/>
            <person name="Marty A.J."/>
            <person name="Carmen J.C."/>
            <person name="Chen Z."/>
            <person name="Ding L."/>
            <person name="Gujja S."/>
            <person name="Magrini V."/>
            <person name="Misas E."/>
            <person name="Mitreva M."/>
            <person name="Priest M."/>
            <person name="Saif S."/>
            <person name="Whiston E.A."/>
            <person name="Young S."/>
            <person name="Zeng Q."/>
            <person name="Goldman W.E."/>
            <person name="Mardis E.R."/>
            <person name="Taylor J.W."/>
            <person name="McEwen J.G."/>
            <person name="Clay O.K."/>
            <person name="Klein B.S."/>
            <person name="Cuomo C.A."/>
        </authorList>
    </citation>
    <scope>NUCLEOTIDE SEQUENCE [LARGE SCALE GENOMIC DNA]</scope>
    <source>
        <strain evidence="4">UAMH 3008</strain>
    </source>
</reference>
<keyword evidence="2" id="KW-0472">Membrane</keyword>
<dbReference type="AlphaFoldDB" id="A0A0G2IY80"/>
<sequence>MLGTYITNLMILPVALLITIPLAFTATITISIAFATLCLRLCLVYLDFFSALARAYLHSLPAPDSTTTTIHPHNPHSHTIYSPIHRRNPSQPGILSPAENPTARRHIYTRSPQLLLRGSSNPPERRRLRRRNSQSTPTLLSPLTRKYSLPTPGSLGSFVGEGNLDGDFEPIDGLFRVPTAVTTRSQNISSISSDNIGDDAADKFGH</sequence>
<protein>
    <submittedName>
        <fullName evidence="3">Uncharacterized protein</fullName>
    </submittedName>
</protein>
<evidence type="ECO:0000313" key="3">
    <source>
        <dbReference type="EMBL" id="KKZ60344.1"/>
    </source>
</evidence>
<feature type="transmembrane region" description="Helical" evidence="2">
    <location>
        <begin position="6"/>
        <end position="30"/>
    </location>
</feature>
<gene>
    <name evidence="3" type="ORF">EMCG_04902</name>
</gene>
<evidence type="ECO:0000313" key="4">
    <source>
        <dbReference type="Proteomes" id="UP000034164"/>
    </source>
</evidence>
<dbReference type="EMBL" id="LCZI01001546">
    <property type="protein sequence ID" value="KKZ60344.1"/>
    <property type="molecule type" value="Genomic_DNA"/>
</dbReference>
<dbReference type="OrthoDB" id="4188617at2759"/>
<dbReference type="VEuPathDB" id="FungiDB:EMCG_04902"/>
<proteinExistence type="predicted"/>
<dbReference type="Proteomes" id="UP000034164">
    <property type="component" value="Unassembled WGS sequence"/>
</dbReference>
<organism evidence="3 4">
    <name type="scientific">[Emmonsia] crescens</name>
    <dbReference type="NCBI Taxonomy" id="73230"/>
    <lineage>
        <taxon>Eukaryota</taxon>
        <taxon>Fungi</taxon>
        <taxon>Dikarya</taxon>
        <taxon>Ascomycota</taxon>
        <taxon>Pezizomycotina</taxon>
        <taxon>Eurotiomycetes</taxon>
        <taxon>Eurotiomycetidae</taxon>
        <taxon>Onygenales</taxon>
        <taxon>Ajellomycetaceae</taxon>
        <taxon>Emergomyces</taxon>
    </lineage>
</organism>
<keyword evidence="2" id="KW-0812">Transmembrane</keyword>
<name>A0A0G2IY80_9EURO</name>
<keyword evidence="2" id="KW-1133">Transmembrane helix</keyword>
<accession>A0A0G2IY80</accession>
<feature type="region of interest" description="Disordered" evidence="1">
    <location>
        <begin position="65"/>
        <end position="152"/>
    </location>
</feature>
<evidence type="ECO:0000256" key="1">
    <source>
        <dbReference type="SAM" id="MobiDB-lite"/>
    </source>
</evidence>